<gene>
    <name evidence="1" type="ORF">OBRU01_13965</name>
</gene>
<name>A0A0L7KUU4_OPEBR</name>
<sequence>MPNLQEVLDTQKQLEVTLGSRMAHFEKMLQPSSGSLSEPNFEFITREFYEFKMFALDVFRLLRSQIETLLSQVDEIDTHKRRNALLLHGLPEKENENCTAVVINIIHSNMSLKNNEIELCGTVDAQKVY</sequence>
<dbReference type="AlphaFoldDB" id="A0A0L7KUU4"/>
<reference evidence="1 2" key="1">
    <citation type="journal article" date="2015" name="Genome Biol. Evol.">
        <title>The genome of winter moth (Operophtera brumata) provides a genomic perspective on sexual dimorphism and phenology.</title>
        <authorList>
            <person name="Derks M.F."/>
            <person name="Smit S."/>
            <person name="Salis L."/>
            <person name="Schijlen E."/>
            <person name="Bossers A."/>
            <person name="Mateman C."/>
            <person name="Pijl A.S."/>
            <person name="de Ridder D."/>
            <person name="Groenen M.A."/>
            <person name="Visser M.E."/>
            <person name="Megens H.J."/>
        </authorList>
    </citation>
    <scope>NUCLEOTIDE SEQUENCE [LARGE SCALE GENOMIC DNA]</scope>
    <source>
        <strain evidence="1">WM2013NL</strain>
        <tissue evidence="1">Head and thorax</tissue>
    </source>
</reference>
<organism evidence="1 2">
    <name type="scientific">Operophtera brumata</name>
    <name type="common">Winter moth</name>
    <name type="synonym">Phalaena brumata</name>
    <dbReference type="NCBI Taxonomy" id="104452"/>
    <lineage>
        <taxon>Eukaryota</taxon>
        <taxon>Metazoa</taxon>
        <taxon>Ecdysozoa</taxon>
        <taxon>Arthropoda</taxon>
        <taxon>Hexapoda</taxon>
        <taxon>Insecta</taxon>
        <taxon>Pterygota</taxon>
        <taxon>Neoptera</taxon>
        <taxon>Endopterygota</taxon>
        <taxon>Lepidoptera</taxon>
        <taxon>Glossata</taxon>
        <taxon>Ditrysia</taxon>
        <taxon>Geometroidea</taxon>
        <taxon>Geometridae</taxon>
        <taxon>Larentiinae</taxon>
        <taxon>Operophtera</taxon>
    </lineage>
</organism>
<dbReference type="Proteomes" id="UP000037510">
    <property type="component" value="Unassembled WGS sequence"/>
</dbReference>
<proteinExistence type="predicted"/>
<dbReference type="EMBL" id="JTDY01005410">
    <property type="protein sequence ID" value="KOB67037.1"/>
    <property type="molecule type" value="Genomic_DNA"/>
</dbReference>
<accession>A0A0L7KUU4</accession>
<evidence type="ECO:0000313" key="2">
    <source>
        <dbReference type="Proteomes" id="UP000037510"/>
    </source>
</evidence>
<evidence type="ECO:0000313" key="1">
    <source>
        <dbReference type="EMBL" id="KOB67037.1"/>
    </source>
</evidence>
<protein>
    <submittedName>
        <fullName evidence="1">Uncharacterized protein</fullName>
    </submittedName>
</protein>
<comment type="caution">
    <text evidence="1">The sequence shown here is derived from an EMBL/GenBank/DDBJ whole genome shotgun (WGS) entry which is preliminary data.</text>
</comment>
<keyword evidence="2" id="KW-1185">Reference proteome</keyword>